<dbReference type="EMBL" id="CAJVCH010060746">
    <property type="protein sequence ID" value="CAG7719360.1"/>
    <property type="molecule type" value="Genomic_DNA"/>
</dbReference>
<evidence type="ECO:0000313" key="3">
    <source>
        <dbReference type="Proteomes" id="UP000708208"/>
    </source>
</evidence>
<organism evidence="2 3">
    <name type="scientific">Allacma fusca</name>
    <dbReference type="NCBI Taxonomy" id="39272"/>
    <lineage>
        <taxon>Eukaryota</taxon>
        <taxon>Metazoa</taxon>
        <taxon>Ecdysozoa</taxon>
        <taxon>Arthropoda</taxon>
        <taxon>Hexapoda</taxon>
        <taxon>Collembola</taxon>
        <taxon>Symphypleona</taxon>
        <taxon>Sminthuridae</taxon>
        <taxon>Allacma</taxon>
    </lineage>
</organism>
<evidence type="ECO:0000256" key="1">
    <source>
        <dbReference type="SAM" id="MobiDB-lite"/>
    </source>
</evidence>
<gene>
    <name evidence="2" type="ORF">AFUS01_LOCUS8688</name>
</gene>
<reference evidence="2" key="1">
    <citation type="submission" date="2021-06" db="EMBL/GenBank/DDBJ databases">
        <authorList>
            <person name="Hodson N. C."/>
            <person name="Mongue J. A."/>
            <person name="Jaron S. K."/>
        </authorList>
    </citation>
    <scope>NUCLEOTIDE SEQUENCE</scope>
</reference>
<protein>
    <submittedName>
        <fullName evidence="2">Uncharacterized protein</fullName>
    </submittedName>
</protein>
<feature type="compositionally biased region" description="Low complexity" evidence="1">
    <location>
        <begin position="48"/>
        <end position="60"/>
    </location>
</feature>
<comment type="caution">
    <text evidence="2">The sequence shown here is derived from an EMBL/GenBank/DDBJ whole genome shotgun (WGS) entry which is preliminary data.</text>
</comment>
<dbReference type="Proteomes" id="UP000708208">
    <property type="component" value="Unassembled WGS sequence"/>
</dbReference>
<accession>A0A8J2JKZ9</accession>
<keyword evidence="3" id="KW-1185">Reference proteome</keyword>
<name>A0A8J2JKZ9_9HEXA</name>
<evidence type="ECO:0000313" key="2">
    <source>
        <dbReference type="EMBL" id="CAG7719360.1"/>
    </source>
</evidence>
<feature type="compositionally biased region" description="Basic residues" evidence="1">
    <location>
        <begin position="74"/>
        <end position="83"/>
    </location>
</feature>
<proteinExistence type="predicted"/>
<dbReference type="AlphaFoldDB" id="A0A8J2JKZ9"/>
<feature type="region of interest" description="Disordered" evidence="1">
    <location>
        <begin position="48"/>
        <end position="102"/>
    </location>
</feature>
<sequence>MGLEKRVRKLEKQIVLLKAKIKANDLWKMELQTWIYQKFKRLIVDQVPCSPSSTTNSSSESEPETMEAGVNNVKTRRKRKRQVKPVEKSNTSPTRRTNRKQLLKRASLNTKPEILDKENDIDHDNEQEMALHLLENVHQDLIVVHDEMTTVKTEQDTNGTEGGENSHVEMPTDLWQLESGVEVVMNSDEDQGGQNVTYAKRSQPSYYTVTDVTGPDSEVRPDLQKYFRFVASPINDGKLRLLCLVEGCGTVLKVRPRCKWFNPVRHLAGVHKISEYVEQTPSSAMLPKASASAYF</sequence>